<evidence type="ECO:0000313" key="1">
    <source>
        <dbReference type="EMBL" id="SKA06308.1"/>
    </source>
</evidence>
<dbReference type="Proteomes" id="UP000190367">
    <property type="component" value="Unassembled WGS sequence"/>
</dbReference>
<dbReference type="InterPro" id="IPR035900">
    <property type="entry name" value="Colicin_E_sf"/>
</dbReference>
<reference evidence="2" key="1">
    <citation type="submission" date="2017-02" db="EMBL/GenBank/DDBJ databases">
        <authorList>
            <person name="Varghese N."/>
            <person name="Submissions S."/>
        </authorList>
    </citation>
    <scope>NUCLEOTIDE SEQUENCE [LARGE SCALE GENOMIC DNA]</scope>
    <source>
        <strain evidence="2">DSM 22224</strain>
    </source>
</reference>
<protein>
    <recommendedName>
        <fullName evidence="3">Colicin immunity protein / pyocin immunity protein</fullName>
    </recommendedName>
</protein>
<name>A0A1T4QSQ8_9BACT</name>
<dbReference type="RefSeq" id="WP_078669085.1">
    <property type="nucleotide sequence ID" value="NZ_FUWZ01000002.1"/>
</dbReference>
<accession>A0A1T4QSQ8</accession>
<dbReference type="STRING" id="634771.SAMN04488128_102546"/>
<gene>
    <name evidence="1" type="ORF">SAMN04488128_102546</name>
</gene>
<sequence>MTRSELINIVRKIANAEGSEKEQDRLLDLLMQNVPDPDVANYIFCDDLTPEEIVDKALAYKPIQL</sequence>
<organism evidence="1 2">
    <name type="scientific">Chitinophaga eiseniae</name>
    <dbReference type="NCBI Taxonomy" id="634771"/>
    <lineage>
        <taxon>Bacteria</taxon>
        <taxon>Pseudomonadati</taxon>
        <taxon>Bacteroidota</taxon>
        <taxon>Chitinophagia</taxon>
        <taxon>Chitinophagales</taxon>
        <taxon>Chitinophagaceae</taxon>
        <taxon>Chitinophaga</taxon>
    </lineage>
</organism>
<dbReference type="EMBL" id="FUWZ01000002">
    <property type="protein sequence ID" value="SKA06308.1"/>
    <property type="molecule type" value="Genomic_DNA"/>
</dbReference>
<evidence type="ECO:0000313" key="2">
    <source>
        <dbReference type="Proteomes" id="UP000190367"/>
    </source>
</evidence>
<dbReference type="AlphaFoldDB" id="A0A1T4QSQ8"/>
<proteinExistence type="predicted"/>
<keyword evidence="2" id="KW-1185">Reference proteome</keyword>
<dbReference type="OrthoDB" id="6555806at2"/>
<evidence type="ECO:0008006" key="3">
    <source>
        <dbReference type="Google" id="ProtNLM"/>
    </source>
</evidence>
<dbReference type="Gene3D" id="1.10.1200.20">
    <property type="entry name" value="Colicin E immunity protein"/>
    <property type="match status" value="1"/>
</dbReference>